<comment type="caution">
    <text evidence="3">The sequence shown here is derived from an EMBL/GenBank/DDBJ whole genome shotgun (WGS) entry which is preliminary data.</text>
</comment>
<dbReference type="AlphaFoldDB" id="A0AAN6WU72"/>
<dbReference type="CDD" id="cd04301">
    <property type="entry name" value="NAT_SF"/>
    <property type="match status" value="1"/>
</dbReference>
<feature type="domain" description="LYC1 C-terminal" evidence="2">
    <location>
        <begin position="192"/>
        <end position="396"/>
    </location>
</feature>
<evidence type="ECO:0008006" key="5">
    <source>
        <dbReference type="Google" id="ProtNLM"/>
    </source>
</evidence>
<dbReference type="InterPro" id="IPR016181">
    <property type="entry name" value="Acyl_CoA_acyltransferase"/>
</dbReference>
<accession>A0AAN6WU72</accession>
<dbReference type="Proteomes" id="UP001302126">
    <property type="component" value="Unassembled WGS sequence"/>
</dbReference>
<evidence type="ECO:0000259" key="2">
    <source>
        <dbReference type="Pfam" id="PF22998"/>
    </source>
</evidence>
<dbReference type="InterPro" id="IPR053013">
    <property type="entry name" value="LAT"/>
</dbReference>
<dbReference type="Gene3D" id="3.40.630.30">
    <property type="match status" value="1"/>
</dbReference>
<keyword evidence="4" id="KW-1185">Reference proteome</keyword>
<dbReference type="GO" id="GO:0016747">
    <property type="term" value="F:acyltransferase activity, transferring groups other than amino-acyl groups"/>
    <property type="evidence" value="ECO:0007669"/>
    <property type="project" value="InterPro"/>
</dbReference>
<evidence type="ECO:0000313" key="3">
    <source>
        <dbReference type="EMBL" id="KAK4188280.1"/>
    </source>
</evidence>
<organism evidence="3 4">
    <name type="scientific">Podospora australis</name>
    <dbReference type="NCBI Taxonomy" id="1536484"/>
    <lineage>
        <taxon>Eukaryota</taxon>
        <taxon>Fungi</taxon>
        <taxon>Dikarya</taxon>
        <taxon>Ascomycota</taxon>
        <taxon>Pezizomycotina</taxon>
        <taxon>Sordariomycetes</taxon>
        <taxon>Sordariomycetidae</taxon>
        <taxon>Sordariales</taxon>
        <taxon>Podosporaceae</taxon>
        <taxon>Podospora</taxon>
    </lineage>
</organism>
<sequence>MGSNNFDSLPDASSPSFILTNPTPEELTKVFTLSHPKWGNALSLKDYLARERYLTTVPLSKDGGITHWILTLSSISPGEERPILSSCESIRKRAFYTENGKVKEGVAHGIASVFTDPTYRGKGYASRMMRELGKRLERWQVLGKDDQGREEGKERSVASVLYSDIGKSFYAKHGWRAYESGHVSFKPLGQTSQNGEKKTQGVKEIGYHELAELCAVDERLLKKQLEGLAAQDGKRRYVALVPELDQLLWHMMREDFMTKHIFGKTPAVKGAVAGEVGKRVWALWMRGYYGGKETTEGNTLHILRVVMEDEENTLEKELAEGLKAIVRIAQREAAEWRSEDVQMWNPGQKLKKVLELSGIEEYAFVERDKESIASLMWYGEGEEEVDWVANEKYAWC</sequence>
<reference evidence="3" key="2">
    <citation type="submission" date="2023-05" db="EMBL/GenBank/DDBJ databases">
        <authorList>
            <consortium name="Lawrence Berkeley National Laboratory"/>
            <person name="Steindorff A."/>
            <person name="Hensen N."/>
            <person name="Bonometti L."/>
            <person name="Westerberg I."/>
            <person name="Brannstrom I.O."/>
            <person name="Guillou S."/>
            <person name="Cros-Aarteil S."/>
            <person name="Calhoun S."/>
            <person name="Haridas S."/>
            <person name="Kuo A."/>
            <person name="Mondo S."/>
            <person name="Pangilinan J."/>
            <person name="Riley R."/>
            <person name="Labutti K."/>
            <person name="Andreopoulos B."/>
            <person name="Lipzen A."/>
            <person name="Chen C."/>
            <person name="Yanf M."/>
            <person name="Daum C."/>
            <person name="Ng V."/>
            <person name="Clum A."/>
            <person name="Ohm R."/>
            <person name="Martin F."/>
            <person name="Silar P."/>
            <person name="Natvig D."/>
            <person name="Lalanne C."/>
            <person name="Gautier V."/>
            <person name="Ament-Velasquez S.L."/>
            <person name="Kruys A."/>
            <person name="Hutchinson M.I."/>
            <person name="Powell A.J."/>
            <person name="Barry K."/>
            <person name="Miller A.N."/>
            <person name="Grigoriev I.V."/>
            <person name="Debuchy R."/>
            <person name="Gladieux P."/>
            <person name="Thoren M.H."/>
            <person name="Johannesson H."/>
        </authorList>
    </citation>
    <scope>NUCLEOTIDE SEQUENCE</scope>
    <source>
        <strain evidence="3">PSN309</strain>
    </source>
</reference>
<dbReference type="Pfam" id="PF22998">
    <property type="entry name" value="GNAT_LYC1-like"/>
    <property type="match status" value="1"/>
</dbReference>
<name>A0AAN6WU72_9PEZI</name>
<feature type="domain" description="N-acetyltransferase" evidence="1">
    <location>
        <begin position="108"/>
        <end position="176"/>
    </location>
</feature>
<dbReference type="PANTHER" id="PTHR34815:SF4">
    <property type="entry name" value="N-ACETYLTRANSFERASE DOMAIN-CONTAINING PROTEIN"/>
    <property type="match status" value="1"/>
</dbReference>
<dbReference type="EMBL" id="MU864390">
    <property type="protein sequence ID" value="KAK4188280.1"/>
    <property type="molecule type" value="Genomic_DNA"/>
</dbReference>
<dbReference type="InterPro" id="IPR000182">
    <property type="entry name" value="GNAT_dom"/>
</dbReference>
<evidence type="ECO:0000313" key="4">
    <source>
        <dbReference type="Proteomes" id="UP001302126"/>
    </source>
</evidence>
<protein>
    <recommendedName>
        <fullName evidence="5">N-acetyltransferase domain-containing protein</fullName>
    </recommendedName>
</protein>
<dbReference type="PANTHER" id="PTHR34815">
    <property type="entry name" value="LYSINE ACETYLTRANSFERASE"/>
    <property type="match status" value="1"/>
</dbReference>
<dbReference type="Pfam" id="PF13508">
    <property type="entry name" value="Acetyltransf_7"/>
    <property type="match status" value="1"/>
</dbReference>
<reference evidence="3" key="1">
    <citation type="journal article" date="2023" name="Mol. Phylogenet. Evol.">
        <title>Genome-scale phylogeny and comparative genomics of the fungal order Sordariales.</title>
        <authorList>
            <person name="Hensen N."/>
            <person name="Bonometti L."/>
            <person name="Westerberg I."/>
            <person name="Brannstrom I.O."/>
            <person name="Guillou S."/>
            <person name="Cros-Aarteil S."/>
            <person name="Calhoun S."/>
            <person name="Haridas S."/>
            <person name="Kuo A."/>
            <person name="Mondo S."/>
            <person name="Pangilinan J."/>
            <person name="Riley R."/>
            <person name="LaButti K."/>
            <person name="Andreopoulos B."/>
            <person name="Lipzen A."/>
            <person name="Chen C."/>
            <person name="Yan M."/>
            <person name="Daum C."/>
            <person name="Ng V."/>
            <person name="Clum A."/>
            <person name="Steindorff A."/>
            <person name="Ohm R.A."/>
            <person name="Martin F."/>
            <person name="Silar P."/>
            <person name="Natvig D.O."/>
            <person name="Lalanne C."/>
            <person name="Gautier V."/>
            <person name="Ament-Velasquez S.L."/>
            <person name="Kruys A."/>
            <person name="Hutchinson M.I."/>
            <person name="Powell A.J."/>
            <person name="Barry K."/>
            <person name="Miller A.N."/>
            <person name="Grigoriev I.V."/>
            <person name="Debuchy R."/>
            <person name="Gladieux P."/>
            <person name="Hiltunen Thoren M."/>
            <person name="Johannesson H."/>
        </authorList>
    </citation>
    <scope>NUCLEOTIDE SEQUENCE</scope>
    <source>
        <strain evidence="3">PSN309</strain>
    </source>
</reference>
<evidence type="ECO:0000259" key="1">
    <source>
        <dbReference type="Pfam" id="PF13508"/>
    </source>
</evidence>
<proteinExistence type="predicted"/>
<dbReference type="SUPFAM" id="SSF55729">
    <property type="entry name" value="Acyl-CoA N-acyltransferases (Nat)"/>
    <property type="match status" value="1"/>
</dbReference>
<gene>
    <name evidence="3" type="ORF">QBC35DRAFT_496733</name>
</gene>
<dbReference type="InterPro" id="IPR055100">
    <property type="entry name" value="GNAT_LYC1-like"/>
</dbReference>